<dbReference type="GO" id="GO:0008270">
    <property type="term" value="F:zinc ion binding"/>
    <property type="evidence" value="ECO:0007669"/>
    <property type="project" value="UniProtKB-KW"/>
</dbReference>
<dbReference type="STRING" id="400682.A0A1X7U8Y7"/>
<dbReference type="Pfam" id="PF05495">
    <property type="entry name" value="zf-CHY"/>
    <property type="match status" value="1"/>
</dbReference>
<dbReference type="Gene3D" id="3.30.40.10">
    <property type="entry name" value="Zinc/RING finger domain, C3HC4 (zinc finger)"/>
    <property type="match status" value="1"/>
</dbReference>
<dbReference type="AlphaFoldDB" id="A0A1X7U8Y7"/>
<dbReference type="PANTHER" id="PTHR21319:SF53">
    <property type="entry name" value="RING FINGER AND CHY ZINC FINGER DOMAIN-CONTAINING PROTEIN 1"/>
    <property type="match status" value="1"/>
</dbReference>
<feature type="compositionally biased region" description="Acidic residues" evidence="5">
    <location>
        <begin position="480"/>
        <end position="517"/>
    </location>
</feature>
<dbReference type="Pfam" id="PF13639">
    <property type="entry name" value="zf-RING_2"/>
    <property type="match status" value="1"/>
</dbReference>
<feature type="region of interest" description="Disordered" evidence="5">
    <location>
        <begin position="392"/>
        <end position="418"/>
    </location>
</feature>
<accession>A0A1X7U8Y7</accession>
<evidence type="ECO:0008006" key="11">
    <source>
        <dbReference type="Google" id="ProtNLM"/>
    </source>
</evidence>
<dbReference type="EnsemblMetazoa" id="Aqu2.1.23959_001">
    <property type="protein sequence ID" value="Aqu2.1.23959_001"/>
    <property type="gene ID" value="Aqu2.1.23959"/>
</dbReference>
<dbReference type="GO" id="GO:0005634">
    <property type="term" value="C:nucleus"/>
    <property type="evidence" value="ECO:0007669"/>
    <property type="project" value="TreeGrafter"/>
</dbReference>
<dbReference type="OrthoDB" id="411372at2759"/>
<dbReference type="Gene3D" id="2.20.28.10">
    <property type="match status" value="1"/>
</dbReference>
<keyword evidence="1" id="KW-0479">Metal-binding</keyword>
<dbReference type="PROSITE" id="PS50089">
    <property type="entry name" value="ZF_RING_2"/>
    <property type="match status" value="1"/>
</dbReference>
<feature type="compositionally biased region" description="Acidic residues" evidence="5">
    <location>
        <begin position="459"/>
        <end position="471"/>
    </location>
</feature>
<evidence type="ECO:0000313" key="10">
    <source>
        <dbReference type="Proteomes" id="UP000007879"/>
    </source>
</evidence>
<dbReference type="CDD" id="cd16464">
    <property type="entry name" value="RING-H2_Pirh2-like"/>
    <property type="match status" value="1"/>
</dbReference>
<dbReference type="Pfam" id="PF14599">
    <property type="entry name" value="zinc_ribbon_6"/>
    <property type="match status" value="1"/>
</dbReference>
<dbReference type="PROSITE" id="PS51266">
    <property type="entry name" value="ZF_CHY"/>
    <property type="match status" value="1"/>
</dbReference>
<protein>
    <recommendedName>
        <fullName evidence="11">RING finger and CHY zinc finger domain-containing protein 1</fullName>
    </recommendedName>
</protein>
<reference evidence="9" key="2">
    <citation type="submission" date="2017-05" db="UniProtKB">
        <authorList>
            <consortium name="EnsemblMetazoa"/>
        </authorList>
    </citation>
    <scope>IDENTIFICATION</scope>
</reference>
<feature type="domain" description="RING-type" evidence="6">
    <location>
        <begin position="162"/>
        <end position="205"/>
    </location>
</feature>
<dbReference type="SUPFAM" id="SSF161245">
    <property type="entry name" value="Zinc hairpin stack"/>
    <property type="match status" value="1"/>
</dbReference>
<evidence type="ECO:0000313" key="9">
    <source>
        <dbReference type="EnsemblMetazoa" id="Aqu2.1.23959_001"/>
    </source>
</evidence>
<dbReference type="Proteomes" id="UP000007879">
    <property type="component" value="Unassembled WGS sequence"/>
</dbReference>
<dbReference type="InterPro" id="IPR017921">
    <property type="entry name" value="Znf_CTCHY"/>
</dbReference>
<dbReference type="KEGG" id="aqu:100637302"/>
<reference evidence="10" key="1">
    <citation type="journal article" date="2010" name="Nature">
        <title>The Amphimedon queenslandica genome and the evolution of animal complexity.</title>
        <authorList>
            <person name="Srivastava M."/>
            <person name="Simakov O."/>
            <person name="Chapman J."/>
            <person name="Fahey B."/>
            <person name="Gauthier M.E."/>
            <person name="Mitros T."/>
            <person name="Richards G.S."/>
            <person name="Conaco C."/>
            <person name="Dacre M."/>
            <person name="Hellsten U."/>
            <person name="Larroux C."/>
            <person name="Putnam N.H."/>
            <person name="Stanke M."/>
            <person name="Adamska M."/>
            <person name="Darling A."/>
            <person name="Degnan S.M."/>
            <person name="Oakley T.H."/>
            <person name="Plachetzki D.C."/>
            <person name="Zhai Y."/>
            <person name="Adamski M."/>
            <person name="Calcino A."/>
            <person name="Cummins S.F."/>
            <person name="Goodstein D.M."/>
            <person name="Harris C."/>
            <person name="Jackson D.J."/>
            <person name="Leys S.P."/>
            <person name="Shu S."/>
            <person name="Woodcroft B.J."/>
            <person name="Vervoort M."/>
            <person name="Kosik K.S."/>
            <person name="Manning G."/>
            <person name="Degnan B.M."/>
            <person name="Rokhsar D.S."/>
        </authorList>
    </citation>
    <scope>NUCLEOTIDE SEQUENCE [LARGE SCALE GENOMIC DNA]</scope>
</reference>
<name>A0A1X7U8Y7_AMPQE</name>
<sequence>MMAEKALEKCSESPKILVKASEEGTVQTPEEFRKLCSHYSRGCSLVSPCCNKVYPCRVCHNEKELHEIDRFAITEIVCRKCEERQKIAKTCIKCSLTFSRYTCFVCNLFDDAEKGQYHCSKCGICRIGGRDNFFHCDTCGLCLQKSLKEAHKCVQQASHSNCPVCMEDLHSSRTAAHVPRCGHLLHNTCFQEMLKNNLYQCPQCQTSMLDMSSQWERMDEERQQWVLPPELQSFSVKIQCRDCRNEGDALFHFIGLKCIDCGSYNTVRCGNEILPLNDVDEVDRNVPDQIQAEEEEDEYYDEDDEDGSVLIHIEEEALETDHILQILDRIFPNDPADDFFEDLLDPDSNEEGEDEEEDDVEFLTDEVVGGANLILDPLSGLIDILPHHLNLNNDPDHDDDDDDEDEENAQFVPPWMNPSSVISTIFGTGESNAHHFLPYLPPTATANDHLQAPQIWEVSSDEGEAAGESESNDVVQGEGEGGEEEAGEWEEEAGEWEDEEGQWETSSEEETVGGDEENLGKECLLPEEEATNQLEDVAPAH</sequence>
<feature type="region of interest" description="Disordered" evidence="5">
    <location>
        <begin position="459"/>
        <end position="541"/>
    </location>
</feature>
<keyword evidence="10" id="KW-1185">Reference proteome</keyword>
<evidence type="ECO:0000259" key="7">
    <source>
        <dbReference type="PROSITE" id="PS51266"/>
    </source>
</evidence>
<keyword evidence="3" id="KW-0862">Zinc</keyword>
<evidence type="ECO:0000256" key="1">
    <source>
        <dbReference type="ARBA" id="ARBA00022723"/>
    </source>
</evidence>
<evidence type="ECO:0000256" key="4">
    <source>
        <dbReference type="PROSITE-ProRule" id="PRU00601"/>
    </source>
</evidence>
<dbReference type="InterPro" id="IPR001841">
    <property type="entry name" value="Znf_RING"/>
</dbReference>
<evidence type="ECO:0000256" key="2">
    <source>
        <dbReference type="ARBA" id="ARBA00022771"/>
    </source>
</evidence>
<evidence type="ECO:0000256" key="3">
    <source>
        <dbReference type="ARBA" id="ARBA00022833"/>
    </source>
</evidence>
<evidence type="ECO:0000259" key="6">
    <source>
        <dbReference type="PROSITE" id="PS50089"/>
    </source>
</evidence>
<evidence type="ECO:0000259" key="8">
    <source>
        <dbReference type="PROSITE" id="PS51270"/>
    </source>
</evidence>
<feature type="region of interest" description="Disordered" evidence="5">
    <location>
        <begin position="338"/>
        <end position="359"/>
    </location>
</feature>
<organism evidence="9">
    <name type="scientific">Amphimedon queenslandica</name>
    <name type="common">Sponge</name>
    <dbReference type="NCBI Taxonomy" id="400682"/>
    <lineage>
        <taxon>Eukaryota</taxon>
        <taxon>Metazoa</taxon>
        <taxon>Porifera</taxon>
        <taxon>Demospongiae</taxon>
        <taxon>Heteroscleromorpha</taxon>
        <taxon>Haplosclerida</taxon>
        <taxon>Niphatidae</taxon>
        <taxon>Amphimedon</taxon>
    </lineage>
</organism>
<dbReference type="InParanoid" id="A0A1X7U8Y7"/>
<dbReference type="PANTHER" id="PTHR21319">
    <property type="entry name" value="RING FINGER AND CHY ZINC FINGER DOMAIN-CONTAINING PROTEIN 1"/>
    <property type="match status" value="1"/>
</dbReference>
<dbReference type="InterPro" id="IPR037274">
    <property type="entry name" value="Znf_CHY_sf"/>
</dbReference>
<dbReference type="SUPFAM" id="SSF57850">
    <property type="entry name" value="RING/U-box"/>
    <property type="match status" value="1"/>
</dbReference>
<dbReference type="GO" id="GO:0006511">
    <property type="term" value="P:ubiquitin-dependent protein catabolic process"/>
    <property type="evidence" value="ECO:0007669"/>
    <property type="project" value="TreeGrafter"/>
</dbReference>
<feature type="domain" description="CTCHY-type" evidence="8">
    <location>
        <begin position="98"/>
        <end position="161"/>
    </location>
</feature>
<feature type="domain" description="CHY-type" evidence="7">
    <location>
        <begin position="29"/>
        <end position="96"/>
    </location>
</feature>
<evidence type="ECO:0000256" key="5">
    <source>
        <dbReference type="SAM" id="MobiDB-lite"/>
    </source>
</evidence>
<dbReference type="GO" id="GO:0061630">
    <property type="term" value="F:ubiquitin protein ligase activity"/>
    <property type="evidence" value="ECO:0007669"/>
    <property type="project" value="TreeGrafter"/>
</dbReference>
<gene>
    <name evidence="9" type="primary">100637302</name>
</gene>
<dbReference type="InterPro" id="IPR039512">
    <property type="entry name" value="RCHY1_zinc-ribbon"/>
</dbReference>
<keyword evidence="2 4" id="KW-0863">Zinc-finger</keyword>
<dbReference type="SUPFAM" id="SSF161219">
    <property type="entry name" value="CHY zinc finger-like"/>
    <property type="match status" value="1"/>
</dbReference>
<dbReference type="InterPro" id="IPR013083">
    <property type="entry name" value="Znf_RING/FYVE/PHD"/>
</dbReference>
<dbReference type="PROSITE" id="PS51270">
    <property type="entry name" value="ZF_CTCHY"/>
    <property type="match status" value="1"/>
</dbReference>
<proteinExistence type="predicted"/>
<dbReference type="InterPro" id="IPR008913">
    <property type="entry name" value="Znf_CHY"/>
</dbReference>
<dbReference type="GO" id="GO:0016567">
    <property type="term" value="P:protein ubiquitination"/>
    <property type="evidence" value="ECO:0007669"/>
    <property type="project" value="TreeGrafter"/>
</dbReference>
<dbReference type="EnsemblMetazoa" id="XM_020000051.1">
    <property type="protein sequence ID" value="XP_019855610.1"/>
    <property type="gene ID" value="LOC100637302"/>
</dbReference>
<dbReference type="SMART" id="SM00184">
    <property type="entry name" value="RING"/>
    <property type="match status" value="1"/>
</dbReference>
<feature type="compositionally biased region" description="Acidic residues" evidence="5">
    <location>
        <begin position="396"/>
        <end position="408"/>
    </location>
</feature>
<dbReference type="InterPro" id="IPR037275">
    <property type="entry name" value="Znf_CTCHY_sf"/>
</dbReference>